<accession>A0AC61R049</accession>
<organism evidence="1 2">
    <name type="scientific">Hominisplanchenecus murintestinalis</name>
    <dbReference type="NCBI Taxonomy" id="2941517"/>
    <lineage>
        <taxon>Bacteria</taxon>
        <taxon>Bacillati</taxon>
        <taxon>Bacillota</taxon>
        <taxon>Clostridia</taxon>
        <taxon>Lachnospirales</taxon>
        <taxon>Lachnospiraceae</taxon>
        <taxon>Hominisplanchenecus</taxon>
    </lineage>
</organism>
<comment type="caution">
    <text evidence="1">The sequence shown here is derived from an EMBL/GenBank/DDBJ whole genome shotgun (WGS) entry which is preliminary data.</text>
</comment>
<dbReference type="Proteomes" id="UP000307720">
    <property type="component" value="Unassembled WGS sequence"/>
</dbReference>
<protein>
    <submittedName>
        <fullName evidence="1">Uncharacterized protein</fullName>
    </submittedName>
</protein>
<gene>
    <name evidence="1" type="ORF">E5357_07690</name>
</gene>
<reference evidence="1" key="1">
    <citation type="submission" date="2019-04" db="EMBL/GenBank/DDBJ databases">
        <title>Microbes associate with the intestines of laboratory mice.</title>
        <authorList>
            <person name="Navarre W."/>
            <person name="Wong E."/>
            <person name="Huang K."/>
            <person name="Tropini C."/>
            <person name="Ng K."/>
            <person name="Yu B."/>
        </authorList>
    </citation>
    <scope>NUCLEOTIDE SEQUENCE</scope>
    <source>
        <strain evidence="1">NM72_1-8</strain>
    </source>
</reference>
<keyword evidence="2" id="KW-1185">Reference proteome</keyword>
<sequence length="133" mass="15284">MEDFIEYALDYLDFDSLVSLSEDALAVARGEKEFVNDCGDVCIEWGHGIYLSNVPSEIDFAELRREYGKEPEPNERGEYDIEIREVLSRTESVKAGYLGEAIDELMDKYRKGEIILDADDFKGVDYIPVEKKR</sequence>
<name>A0AC61R049_9FIRM</name>
<evidence type="ECO:0000313" key="1">
    <source>
        <dbReference type="EMBL" id="TGX98859.1"/>
    </source>
</evidence>
<proteinExistence type="predicted"/>
<dbReference type="EMBL" id="SRZB01000013">
    <property type="protein sequence ID" value="TGX98859.1"/>
    <property type="molecule type" value="Genomic_DNA"/>
</dbReference>
<evidence type="ECO:0000313" key="2">
    <source>
        <dbReference type="Proteomes" id="UP000307720"/>
    </source>
</evidence>